<dbReference type="EMBL" id="JAJSOW010000101">
    <property type="protein sequence ID" value="KAI9182351.1"/>
    <property type="molecule type" value="Genomic_DNA"/>
</dbReference>
<name>A0AAD5J134_ACENE</name>
<proteinExistence type="predicted"/>
<sequence>MESSFKLPRKDMCGFAGTGDPEDHLDSYLDWMNMQRAVDTFKCRIFLLTLSGDVRTWYGNLKRQSISSFHELSKGFSSNFATSRMRRQHRQANTGYSDPSSRTPVKGRFDKYTLLKQPLDRMYKITNKGRLLQTPEPMLTPLEKRSRRLHCKFHQDHSHETKNCKSLRDQIEELTWSGKLQEYMKIGGIMPTTEERHPTGGRSQEIRSDSDDNEPINFILAEAISGGFASIFPKGKSDSICLITTPEDPLRS</sequence>
<gene>
    <name evidence="2" type="ORF">LWI28_024495</name>
</gene>
<evidence type="ECO:0000256" key="1">
    <source>
        <dbReference type="SAM" id="MobiDB-lite"/>
    </source>
</evidence>
<dbReference type="PANTHER" id="PTHR33223:SF10">
    <property type="entry name" value="AMINOTRANSFERASE-LIKE PLANT MOBILE DOMAIN-CONTAINING PROTEIN"/>
    <property type="match status" value="1"/>
</dbReference>
<accession>A0AAD5J134</accession>
<protein>
    <recommendedName>
        <fullName evidence="4">Retrotransposon gag domain-containing protein</fullName>
    </recommendedName>
</protein>
<dbReference type="Proteomes" id="UP001064489">
    <property type="component" value="Chromosome 4"/>
</dbReference>
<feature type="region of interest" description="Disordered" evidence="1">
    <location>
        <begin position="191"/>
        <end position="212"/>
    </location>
</feature>
<comment type="caution">
    <text evidence="2">The sequence shown here is derived from an EMBL/GenBank/DDBJ whole genome shotgun (WGS) entry which is preliminary data.</text>
</comment>
<dbReference type="PANTHER" id="PTHR33223">
    <property type="entry name" value="CCHC-TYPE DOMAIN-CONTAINING PROTEIN"/>
    <property type="match status" value="1"/>
</dbReference>
<feature type="compositionally biased region" description="Basic and acidic residues" evidence="1">
    <location>
        <begin position="193"/>
        <end position="210"/>
    </location>
</feature>
<reference evidence="2" key="2">
    <citation type="submission" date="2023-02" db="EMBL/GenBank/DDBJ databases">
        <authorList>
            <person name="Swenson N.G."/>
            <person name="Wegrzyn J.L."/>
            <person name="Mcevoy S.L."/>
        </authorList>
    </citation>
    <scope>NUCLEOTIDE SEQUENCE</scope>
    <source>
        <strain evidence="2">91603</strain>
        <tissue evidence="2">Leaf</tissue>
    </source>
</reference>
<dbReference type="AlphaFoldDB" id="A0AAD5J134"/>
<reference evidence="2" key="1">
    <citation type="journal article" date="2022" name="Plant J.">
        <title>Strategies of tolerance reflected in two North American maple genomes.</title>
        <authorList>
            <person name="McEvoy S.L."/>
            <person name="Sezen U.U."/>
            <person name="Trouern-Trend A."/>
            <person name="McMahon S.M."/>
            <person name="Schaberg P.G."/>
            <person name="Yang J."/>
            <person name="Wegrzyn J.L."/>
            <person name="Swenson N.G."/>
        </authorList>
    </citation>
    <scope>NUCLEOTIDE SEQUENCE</scope>
    <source>
        <strain evidence="2">91603</strain>
    </source>
</reference>
<organism evidence="2 3">
    <name type="scientific">Acer negundo</name>
    <name type="common">Box elder</name>
    <dbReference type="NCBI Taxonomy" id="4023"/>
    <lineage>
        <taxon>Eukaryota</taxon>
        <taxon>Viridiplantae</taxon>
        <taxon>Streptophyta</taxon>
        <taxon>Embryophyta</taxon>
        <taxon>Tracheophyta</taxon>
        <taxon>Spermatophyta</taxon>
        <taxon>Magnoliopsida</taxon>
        <taxon>eudicotyledons</taxon>
        <taxon>Gunneridae</taxon>
        <taxon>Pentapetalae</taxon>
        <taxon>rosids</taxon>
        <taxon>malvids</taxon>
        <taxon>Sapindales</taxon>
        <taxon>Sapindaceae</taxon>
        <taxon>Hippocastanoideae</taxon>
        <taxon>Acereae</taxon>
        <taxon>Acer</taxon>
    </lineage>
</organism>
<evidence type="ECO:0008006" key="4">
    <source>
        <dbReference type="Google" id="ProtNLM"/>
    </source>
</evidence>
<keyword evidence="3" id="KW-1185">Reference proteome</keyword>
<evidence type="ECO:0000313" key="3">
    <source>
        <dbReference type="Proteomes" id="UP001064489"/>
    </source>
</evidence>
<evidence type="ECO:0000313" key="2">
    <source>
        <dbReference type="EMBL" id="KAI9182351.1"/>
    </source>
</evidence>